<evidence type="ECO:0000259" key="11">
    <source>
        <dbReference type="Pfam" id="PF00056"/>
    </source>
</evidence>
<dbReference type="EMBL" id="QGQD01000051">
    <property type="protein sequence ID" value="TLD00652.1"/>
    <property type="molecule type" value="Genomic_DNA"/>
</dbReference>
<feature type="binding site" evidence="7">
    <location>
        <position position="144"/>
    </location>
    <ligand>
        <name>NAD(+)</name>
        <dbReference type="ChEBI" id="CHEBI:57540"/>
    </ligand>
</feature>
<comment type="subcellular location">
    <subcellularLocation>
        <location evidence="7">Cytoplasm</location>
    </subcellularLocation>
</comment>
<feature type="binding site" evidence="9">
    <location>
        <position position="152"/>
    </location>
    <ligand>
        <name>substrate</name>
    </ligand>
</feature>
<comment type="similarity">
    <text evidence="2 7">Belongs to the LDH/MDH superfamily. LDH family.</text>
</comment>
<evidence type="ECO:0000256" key="6">
    <source>
        <dbReference type="ARBA" id="ARBA00049258"/>
    </source>
</evidence>
<comment type="activity regulation">
    <text evidence="7">Allosterically activated by fructose 1,6-bisphosphate (FBP).</text>
</comment>
<feature type="binding site" evidence="7">
    <location>
        <position position="169"/>
    </location>
    <ligand>
        <name>beta-D-fructose 1,6-bisphosphate</name>
        <dbReference type="ChEBI" id="CHEBI:32966"/>
        <note>allosteric activator</note>
    </ligand>
</feature>
<dbReference type="InterPro" id="IPR022383">
    <property type="entry name" value="Lactate/malate_DH_C"/>
</dbReference>
<evidence type="ECO:0000256" key="2">
    <source>
        <dbReference type="ARBA" id="ARBA00006054"/>
    </source>
</evidence>
<dbReference type="PANTHER" id="PTHR43128:SF16">
    <property type="entry name" value="L-LACTATE DEHYDROGENASE"/>
    <property type="match status" value="1"/>
</dbReference>
<dbReference type="STRING" id="180332.GCA_000797495_05026"/>
<feature type="domain" description="Lactate/malate dehydrogenase C-terminal" evidence="12">
    <location>
        <begin position="146"/>
        <end position="314"/>
    </location>
</feature>
<gene>
    <name evidence="7 13" type="primary">ldh</name>
    <name evidence="13" type="ORF">DSM106044_02484</name>
</gene>
<dbReference type="OrthoDB" id="9802969at2"/>
<feature type="binding site" evidence="7">
    <location>
        <position position="15"/>
    </location>
    <ligand>
        <name>NAD(+)</name>
        <dbReference type="ChEBI" id="CHEBI:57540"/>
    </ligand>
</feature>
<dbReference type="SUPFAM" id="SSF51735">
    <property type="entry name" value="NAD(P)-binding Rossmann-fold domains"/>
    <property type="match status" value="1"/>
</dbReference>
<dbReference type="InterPro" id="IPR036291">
    <property type="entry name" value="NAD(P)-bd_dom_sf"/>
</dbReference>
<dbReference type="PANTHER" id="PTHR43128">
    <property type="entry name" value="L-2-HYDROXYCARBOXYLATE DEHYDROGENASE (NAD(P)(+))"/>
    <property type="match status" value="1"/>
</dbReference>
<feature type="binding site" evidence="7 10">
    <location>
        <position position="36"/>
    </location>
    <ligand>
        <name>NAD(+)</name>
        <dbReference type="ChEBI" id="CHEBI:57540"/>
    </ligand>
</feature>
<feature type="binding site" evidence="7">
    <location>
        <position position="66"/>
    </location>
    <ligand>
        <name>NAD(+)</name>
        <dbReference type="ChEBI" id="CHEBI:57540"/>
    </ligand>
</feature>
<dbReference type="InterPro" id="IPR001557">
    <property type="entry name" value="L-lactate/malate_DH"/>
</dbReference>
<dbReference type="Gene3D" id="3.40.50.720">
    <property type="entry name" value="NAD(P)-binding Rossmann-like Domain"/>
    <property type="match status" value="1"/>
</dbReference>
<comment type="caution">
    <text evidence="7">Lacks conserved residue(s) required for the propagation of feature annotation.</text>
</comment>
<evidence type="ECO:0000256" key="5">
    <source>
        <dbReference type="ARBA" id="ARBA00023027"/>
    </source>
</evidence>
<feature type="binding site" evidence="7">
    <location>
        <position position="234"/>
    </location>
    <ligand>
        <name>substrate</name>
    </ligand>
</feature>
<comment type="caution">
    <text evidence="13">The sequence shown here is derived from an EMBL/GenBank/DDBJ whole genome shotgun (WGS) entry which is preliminary data.</text>
</comment>
<name>A0A4U8Q6X4_9FIRM</name>
<evidence type="ECO:0000256" key="4">
    <source>
        <dbReference type="ARBA" id="ARBA00023002"/>
    </source>
</evidence>
<dbReference type="NCBIfam" id="TIGR01771">
    <property type="entry name" value="L-LDH-NAD"/>
    <property type="match status" value="1"/>
</dbReference>
<feature type="binding site" evidence="10">
    <location>
        <begin position="11"/>
        <end position="16"/>
    </location>
    <ligand>
        <name>NAD(+)</name>
        <dbReference type="ChEBI" id="CHEBI:57540"/>
    </ligand>
</feature>
<dbReference type="GO" id="GO:0006096">
    <property type="term" value="P:glycolytic process"/>
    <property type="evidence" value="ECO:0007669"/>
    <property type="project" value="UniProtKB-UniRule"/>
</dbReference>
<dbReference type="PROSITE" id="PS00064">
    <property type="entry name" value="L_LDH"/>
    <property type="match status" value="1"/>
</dbReference>
<protein>
    <recommendedName>
        <fullName evidence="3 7">L-lactate dehydrogenase</fullName>
        <shortName evidence="7">L-LDH</shortName>
        <ecNumber evidence="3 7">1.1.1.27</ecNumber>
    </recommendedName>
</protein>
<dbReference type="SUPFAM" id="SSF56327">
    <property type="entry name" value="LDH C-terminal domain-like"/>
    <property type="match status" value="1"/>
</dbReference>
<dbReference type="InterPro" id="IPR011304">
    <property type="entry name" value="L-lactate_DH"/>
</dbReference>
<feature type="binding site" evidence="10">
    <location>
        <position position="96"/>
    </location>
    <ligand>
        <name>NAD(+)</name>
        <dbReference type="ChEBI" id="CHEBI:57540"/>
    </ligand>
</feature>
<dbReference type="GO" id="GO:0005737">
    <property type="term" value="C:cytoplasm"/>
    <property type="evidence" value="ECO:0007669"/>
    <property type="project" value="UniProtKB-SubCell"/>
</dbReference>
<dbReference type="InterPro" id="IPR018177">
    <property type="entry name" value="L-lactate_DH_AS"/>
</dbReference>
<feature type="binding site" evidence="7">
    <location>
        <position position="102"/>
    </location>
    <ligand>
        <name>NAD(+)</name>
        <dbReference type="ChEBI" id="CHEBI:57540"/>
    </ligand>
</feature>
<dbReference type="InterPro" id="IPR015955">
    <property type="entry name" value="Lactate_DH/Glyco_Ohase_4_C"/>
</dbReference>
<dbReference type="Pfam" id="PF00056">
    <property type="entry name" value="Ldh_1_N"/>
    <property type="match status" value="1"/>
</dbReference>
<dbReference type="Gene3D" id="3.90.110.10">
    <property type="entry name" value="Lactate dehydrogenase/glycoside hydrolase, family 4, C-terminal"/>
    <property type="match status" value="1"/>
</dbReference>
<dbReference type="InterPro" id="IPR001236">
    <property type="entry name" value="Lactate/malate_DH_N"/>
</dbReference>
<keyword evidence="5 7" id="KW-0520">NAD</keyword>
<evidence type="ECO:0000313" key="13">
    <source>
        <dbReference type="EMBL" id="TLD00652.1"/>
    </source>
</evidence>
<feature type="domain" description="Lactate/malate dehydrogenase N-terminal" evidence="11">
    <location>
        <begin position="6"/>
        <end position="143"/>
    </location>
</feature>
<feature type="binding site" evidence="7">
    <location>
        <begin position="121"/>
        <end position="124"/>
    </location>
    <ligand>
        <name>substrate</name>
    </ligand>
</feature>
<dbReference type="GO" id="GO:0006089">
    <property type="term" value="P:lactate metabolic process"/>
    <property type="evidence" value="ECO:0007669"/>
    <property type="project" value="TreeGrafter"/>
</dbReference>
<feature type="binding site" evidence="7 9">
    <location>
        <position position="89"/>
    </location>
    <ligand>
        <name>substrate</name>
    </ligand>
</feature>
<feature type="binding site" evidence="7 10">
    <location>
        <begin position="119"/>
        <end position="121"/>
    </location>
    <ligand>
        <name>NAD(+)</name>
        <dbReference type="ChEBI" id="CHEBI:57540"/>
    </ligand>
</feature>
<feature type="binding site" evidence="7">
    <location>
        <begin position="149"/>
        <end position="152"/>
    </location>
    <ligand>
        <name>substrate</name>
    </ligand>
</feature>
<dbReference type="UniPathway" id="UPA00554">
    <property type="reaction ID" value="UER00611"/>
</dbReference>
<keyword evidence="4 7" id="KW-0560">Oxidoreductase</keyword>
<accession>A0A4U8Q6X4</accession>
<comment type="pathway">
    <text evidence="1 7">Fermentation; pyruvate fermentation to lactate; (S)-lactate from pyruvate: step 1/1.</text>
</comment>
<dbReference type="PRINTS" id="PR00086">
    <property type="entry name" value="LLDHDRGNASE"/>
</dbReference>
<evidence type="ECO:0000256" key="3">
    <source>
        <dbReference type="ARBA" id="ARBA00012967"/>
    </source>
</evidence>
<evidence type="ECO:0000256" key="7">
    <source>
        <dbReference type="HAMAP-Rule" id="MF_00488"/>
    </source>
</evidence>
<sequence>MSNSYKISILGSGRVGSSIAYTLTVGGVCSEIVLVDIAKQLAEGEAMDIIQGTPFSNSVNIYSGDYKDVAGSDIVIVTLGRARKPGQTRIELAQSNVDIIKSVMPQVAEYAPNAIYVLVSNPVDILTYATLKVTNLSPNQVIGSGTLLDSSRLRSIVAEKLGISSRNVHGYVLGEHGDSSVVPWSLVSIAGMTIDAYEKAAGFGEEFIQEDNLMSMEKEMRESGAKVIQNKGATNYAIAMSVRYLCDNILRGGNTVMAVSSLMTGQYGMEDVCLSIPSIVNSSGLVKTLEPQLKEEEVEKLLNSANVLKNIISTLEF</sequence>
<keyword evidence="7" id="KW-0963">Cytoplasm</keyword>
<evidence type="ECO:0000256" key="10">
    <source>
        <dbReference type="PIRSR" id="PIRSR000102-3"/>
    </source>
</evidence>
<dbReference type="NCBIfam" id="NF000824">
    <property type="entry name" value="PRK00066.1"/>
    <property type="match status" value="1"/>
</dbReference>
<dbReference type="RefSeq" id="WP_027296255.1">
    <property type="nucleotide sequence ID" value="NZ_CABMJZ010000022.1"/>
</dbReference>
<evidence type="ECO:0000256" key="9">
    <source>
        <dbReference type="PIRSR" id="PIRSR000102-2"/>
    </source>
</evidence>
<evidence type="ECO:0000313" key="14">
    <source>
        <dbReference type="Proteomes" id="UP000306509"/>
    </source>
</evidence>
<organism evidence="13 14">
    <name type="scientific">Robinsoniella peoriensis</name>
    <dbReference type="NCBI Taxonomy" id="180332"/>
    <lineage>
        <taxon>Bacteria</taxon>
        <taxon>Bacillati</taxon>
        <taxon>Bacillota</taxon>
        <taxon>Clostridia</taxon>
        <taxon>Lachnospirales</taxon>
        <taxon>Lachnospiraceae</taxon>
        <taxon>Robinsoniella</taxon>
    </lineage>
</organism>
<evidence type="ECO:0000256" key="1">
    <source>
        <dbReference type="ARBA" id="ARBA00004843"/>
    </source>
</evidence>
<dbReference type="HAMAP" id="MF_00488">
    <property type="entry name" value="Lactate_dehydrog"/>
    <property type="match status" value="1"/>
</dbReference>
<dbReference type="Pfam" id="PF02866">
    <property type="entry name" value="Ldh_1_C"/>
    <property type="match status" value="1"/>
</dbReference>
<dbReference type="Proteomes" id="UP000306509">
    <property type="component" value="Unassembled WGS sequence"/>
</dbReference>
<dbReference type="AlphaFoldDB" id="A0A4U8Q6X4"/>
<dbReference type="GO" id="GO:0004459">
    <property type="term" value="F:L-lactate dehydrogenase (NAD+) activity"/>
    <property type="evidence" value="ECO:0007669"/>
    <property type="project" value="UniProtKB-UniRule"/>
</dbReference>
<keyword evidence="14" id="KW-1185">Reference proteome</keyword>
<feature type="active site" description="Proton acceptor" evidence="7 8">
    <location>
        <position position="176"/>
    </location>
</feature>
<keyword evidence="7" id="KW-0021">Allosteric enzyme</keyword>
<comment type="subunit">
    <text evidence="7">Homotetramer.</text>
</comment>
<feature type="binding site" evidence="7">
    <location>
        <position position="154"/>
    </location>
    <ligand>
        <name>beta-D-fructose 1,6-bisphosphate</name>
        <dbReference type="ChEBI" id="CHEBI:32966"/>
        <note>allosteric activator</note>
    </ligand>
</feature>
<feature type="binding site" evidence="9">
    <location>
        <position position="83"/>
    </location>
    <ligand>
        <name>substrate</name>
    </ligand>
</feature>
<reference evidence="13 14" key="1">
    <citation type="journal article" date="2019" name="Anaerobe">
        <title>Detection of Robinsoniella peoriensis in multiple bone samples of a trauma patient.</title>
        <authorList>
            <person name="Schrottner P."/>
            <person name="Hartwich K."/>
            <person name="Bunk B."/>
            <person name="Schober I."/>
            <person name="Helbig S."/>
            <person name="Rudolph W.W."/>
            <person name="Gunzer F."/>
        </authorList>
    </citation>
    <scope>NUCLEOTIDE SEQUENCE [LARGE SCALE GENOMIC DNA]</scope>
    <source>
        <strain evidence="13 14">DSM 106044</strain>
    </source>
</reference>
<dbReference type="PIRSF" id="PIRSF000102">
    <property type="entry name" value="Lac_mal_DH"/>
    <property type="match status" value="1"/>
</dbReference>
<dbReference type="EC" id="1.1.1.27" evidence="3 7"/>
<comment type="function">
    <text evidence="7">Catalyzes the conversion of lactate to pyruvate.</text>
</comment>
<proteinExistence type="inferred from homology"/>
<comment type="catalytic activity">
    <reaction evidence="6 7">
        <text>(S)-lactate + NAD(+) = pyruvate + NADH + H(+)</text>
        <dbReference type="Rhea" id="RHEA:23444"/>
        <dbReference type="ChEBI" id="CHEBI:15361"/>
        <dbReference type="ChEBI" id="CHEBI:15378"/>
        <dbReference type="ChEBI" id="CHEBI:16651"/>
        <dbReference type="ChEBI" id="CHEBI:57540"/>
        <dbReference type="ChEBI" id="CHEBI:57945"/>
        <dbReference type="EC" id="1.1.1.27"/>
    </reaction>
</comment>
<feature type="binding site" evidence="9">
    <location>
        <position position="121"/>
    </location>
    <ligand>
        <name>substrate</name>
    </ligand>
</feature>
<evidence type="ECO:0000256" key="8">
    <source>
        <dbReference type="PIRSR" id="PIRSR000102-1"/>
    </source>
</evidence>
<evidence type="ECO:0000259" key="12">
    <source>
        <dbReference type="Pfam" id="PF02866"/>
    </source>
</evidence>